<dbReference type="FunFam" id="3.40.50.1010:FF:000006">
    <property type="entry name" value="rRNA-processing protein UTP23 homolog"/>
    <property type="match status" value="1"/>
</dbReference>
<dbReference type="EMBL" id="LR999454">
    <property type="protein sequence ID" value="CAE6029305.1"/>
    <property type="molecule type" value="Genomic_DNA"/>
</dbReference>
<evidence type="ECO:0000256" key="3">
    <source>
        <dbReference type="ARBA" id="ARBA00022552"/>
    </source>
</evidence>
<dbReference type="InterPro" id="IPR029060">
    <property type="entry name" value="PIN-like_dom_sf"/>
</dbReference>
<evidence type="ECO:0000256" key="2">
    <source>
        <dbReference type="ARBA" id="ARBA00022517"/>
    </source>
</evidence>
<dbReference type="PANTHER" id="PTHR37214:SF2">
    <property type="entry name" value="CYTOMEGALOVIRUS UL139 PROTEIN"/>
    <property type="match status" value="1"/>
</dbReference>
<dbReference type="InterPro" id="IPR006984">
    <property type="entry name" value="Fcf1/UTP23"/>
</dbReference>
<keyword evidence="3" id="KW-0698">rRNA processing</keyword>
<keyword evidence="11" id="KW-1185">Reference proteome</keyword>
<protein>
    <recommendedName>
        <fullName evidence="9">UTP23 sensor motif region domain-containing protein</fullName>
    </recommendedName>
</protein>
<keyword evidence="2" id="KW-0690">Ribosome biogenesis</keyword>
<evidence type="ECO:0000256" key="1">
    <source>
        <dbReference type="ARBA" id="ARBA00004604"/>
    </source>
</evidence>
<dbReference type="Gene3D" id="3.40.50.1010">
    <property type="entry name" value="5'-nuclease"/>
    <property type="match status" value="1"/>
</dbReference>
<dbReference type="Proteomes" id="UP000682877">
    <property type="component" value="Chromosome 4"/>
</dbReference>
<dbReference type="Pfam" id="PF24779">
    <property type="entry name" value="UTP23_sensor"/>
    <property type="match status" value="1"/>
</dbReference>
<dbReference type="AlphaFoldDB" id="A0A8S2AB44"/>
<sequence length="436" mass="50447">MALSSAFKERLDQMEFTRNQRLDLLQAEKELQVNKSKILASKHASIQSIERRCLMLDQKIAAQNLKITVLRSNIEDLDSKYHGSIQQLRSLKSEVEELRELDEEREKYYKVKCSEMNEFMQNVERFRSENRLQIENLRNRIKECREKKKKKMRVKRQKKNRRTVRFFTVCYGFRQPYKVLCDGTFVHHLVSNEITPADTAISELLGGPVKLFTTRCVIAELEKLGKDFAESLEAAQMLSTATCEHEEAKAADECLSEVIGVKNSEHFFLGTQDAEFRRKLQQESIVPLVFGLRNILLIDQPSDFQRQTAKDSENKRLTMTDTEKKLLVKRTAKIIASNREKGTIENEEWGMPRVVSTRNGLGVKDRPQFKRNRAKGPNPLSCMKKKKENNTEKPQSKSKANSNSGAHKEKKEGESDTKKRSRKRSKKGMSGPERTE</sequence>
<evidence type="ECO:0000259" key="9">
    <source>
        <dbReference type="Pfam" id="PF24779"/>
    </source>
</evidence>
<feature type="domain" description="UTP23 sensor motif region" evidence="9">
    <location>
        <begin position="369"/>
        <end position="387"/>
    </location>
</feature>
<comment type="subcellular location">
    <subcellularLocation>
        <location evidence="1">Nucleus</location>
        <location evidence="1">Nucleolus</location>
    </subcellularLocation>
</comment>
<comment type="similarity">
    <text evidence="6">Belongs to the UTP23/FCF1 family. UTP23 subfamily.</text>
</comment>
<proteinExistence type="inferred from homology"/>
<evidence type="ECO:0000256" key="8">
    <source>
        <dbReference type="SAM" id="MobiDB-lite"/>
    </source>
</evidence>
<name>A0A8S2AB44_ARAAE</name>
<evidence type="ECO:0000256" key="4">
    <source>
        <dbReference type="ARBA" id="ARBA00023242"/>
    </source>
</evidence>
<dbReference type="GO" id="GO:0006364">
    <property type="term" value="P:rRNA processing"/>
    <property type="evidence" value="ECO:0007669"/>
    <property type="project" value="UniProtKB-KW"/>
</dbReference>
<dbReference type="GO" id="GO:0032040">
    <property type="term" value="C:small-subunit processome"/>
    <property type="evidence" value="ECO:0007669"/>
    <property type="project" value="InterPro"/>
</dbReference>
<dbReference type="SUPFAM" id="SSF88723">
    <property type="entry name" value="PIN domain-like"/>
    <property type="match status" value="1"/>
</dbReference>
<evidence type="ECO:0000256" key="5">
    <source>
        <dbReference type="ARBA" id="ARBA00037300"/>
    </source>
</evidence>
<evidence type="ECO:0000256" key="6">
    <source>
        <dbReference type="ARBA" id="ARBA00038503"/>
    </source>
</evidence>
<keyword evidence="4" id="KW-0539">Nucleus</keyword>
<evidence type="ECO:0000256" key="7">
    <source>
        <dbReference type="SAM" id="Coils"/>
    </source>
</evidence>
<reference evidence="10" key="1">
    <citation type="submission" date="2021-01" db="EMBL/GenBank/DDBJ databases">
        <authorList>
            <person name="Bezrukov I."/>
        </authorList>
    </citation>
    <scope>NUCLEOTIDE SEQUENCE</scope>
</reference>
<gene>
    <name evidence="10" type="ORF">AARE701A_LOCUS10501</name>
</gene>
<keyword evidence="7" id="KW-0175">Coiled coil</keyword>
<accession>A0A8S2AB44</accession>
<feature type="region of interest" description="Disordered" evidence="8">
    <location>
        <begin position="358"/>
        <end position="436"/>
    </location>
</feature>
<dbReference type="Pfam" id="PF12507">
    <property type="entry name" value="HCMV_UL139"/>
    <property type="match status" value="1"/>
</dbReference>
<dbReference type="Pfam" id="PF04900">
    <property type="entry name" value="Fcf1"/>
    <property type="match status" value="1"/>
</dbReference>
<evidence type="ECO:0000313" key="10">
    <source>
        <dbReference type="EMBL" id="CAE6029305.1"/>
    </source>
</evidence>
<comment type="function">
    <text evidence="5">Involved in rRNA-processing and ribosome biogenesis.</text>
</comment>
<feature type="compositionally biased region" description="Basic and acidic residues" evidence="8">
    <location>
        <begin position="406"/>
        <end position="418"/>
    </location>
</feature>
<evidence type="ECO:0000313" key="11">
    <source>
        <dbReference type="Proteomes" id="UP000682877"/>
    </source>
</evidence>
<feature type="coiled-coil region" evidence="7">
    <location>
        <begin position="81"/>
        <end position="154"/>
    </location>
</feature>
<dbReference type="PANTHER" id="PTHR37214">
    <property type="entry name" value="CYTOMEGALOVIRUS UL139 PROTEIN"/>
    <property type="match status" value="1"/>
</dbReference>
<dbReference type="InterPro" id="IPR021042">
    <property type="entry name" value="Herpes_UL139_cytomegalovirus"/>
</dbReference>
<dbReference type="CDD" id="cd08553">
    <property type="entry name" value="PIN_Fcf1-like"/>
    <property type="match status" value="1"/>
</dbReference>
<dbReference type="InterPro" id="IPR057776">
    <property type="entry name" value="UTP23_sensor"/>
</dbReference>
<organism evidence="10 11">
    <name type="scientific">Arabidopsis arenosa</name>
    <name type="common">Sand rock-cress</name>
    <name type="synonym">Cardaminopsis arenosa</name>
    <dbReference type="NCBI Taxonomy" id="38785"/>
    <lineage>
        <taxon>Eukaryota</taxon>
        <taxon>Viridiplantae</taxon>
        <taxon>Streptophyta</taxon>
        <taxon>Embryophyta</taxon>
        <taxon>Tracheophyta</taxon>
        <taxon>Spermatophyta</taxon>
        <taxon>Magnoliopsida</taxon>
        <taxon>eudicotyledons</taxon>
        <taxon>Gunneridae</taxon>
        <taxon>Pentapetalae</taxon>
        <taxon>rosids</taxon>
        <taxon>malvids</taxon>
        <taxon>Brassicales</taxon>
        <taxon>Brassicaceae</taxon>
        <taxon>Camelineae</taxon>
        <taxon>Arabidopsis</taxon>
    </lineage>
</organism>